<reference evidence="1 2" key="1">
    <citation type="journal article" date="2018" name="Sci. Rep.">
        <title>Comparative analysis of the Pocillopora damicornis genome highlights role of immune system in coral evolution.</title>
        <authorList>
            <person name="Cunning R."/>
            <person name="Bay R.A."/>
            <person name="Gillette P."/>
            <person name="Baker A.C."/>
            <person name="Traylor-Knowles N."/>
        </authorList>
    </citation>
    <scope>NUCLEOTIDE SEQUENCE [LARGE SCALE GENOMIC DNA]</scope>
    <source>
        <strain evidence="1">RSMAS</strain>
        <tissue evidence="1">Whole animal</tissue>
    </source>
</reference>
<gene>
    <name evidence="1" type="ORF">pdam_00002849</name>
</gene>
<evidence type="ECO:0000313" key="1">
    <source>
        <dbReference type="EMBL" id="RMX50149.1"/>
    </source>
</evidence>
<evidence type="ECO:0000313" key="2">
    <source>
        <dbReference type="Proteomes" id="UP000275408"/>
    </source>
</evidence>
<proteinExistence type="predicted"/>
<sequence length="170" mass="19420">MAARMTNKRVVEMAEISEVSCKVQRRRWNWLGHILRREGVNDCFMALGWTHEGQRARGRPKTTWRGTFKRKRGKAGTHIMIGNFLIFRIKEDVCCSVTHGDVTPEVATIPELFERFLQHDGLLFLLLELTRSLTQATTSVTSIEYHNSLLVPIYIGGQHFESKGAVSYAT</sequence>
<name>A0A3M6U9C8_POCDA</name>
<protein>
    <submittedName>
        <fullName evidence="1">Uncharacterized protein</fullName>
    </submittedName>
</protein>
<dbReference type="Proteomes" id="UP000275408">
    <property type="component" value="Unassembled WGS sequence"/>
</dbReference>
<feature type="non-terminal residue" evidence="1">
    <location>
        <position position="170"/>
    </location>
</feature>
<dbReference type="EMBL" id="RCHS01002011">
    <property type="protein sequence ID" value="RMX50149.1"/>
    <property type="molecule type" value="Genomic_DNA"/>
</dbReference>
<comment type="caution">
    <text evidence="1">The sequence shown here is derived from an EMBL/GenBank/DDBJ whole genome shotgun (WGS) entry which is preliminary data.</text>
</comment>
<organism evidence="1 2">
    <name type="scientific">Pocillopora damicornis</name>
    <name type="common">Cauliflower coral</name>
    <name type="synonym">Millepora damicornis</name>
    <dbReference type="NCBI Taxonomy" id="46731"/>
    <lineage>
        <taxon>Eukaryota</taxon>
        <taxon>Metazoa</taxon>
        <taxon>Cnidaria</taxon>
        <taxon>Anthozoa</taxon>
        <taxon>Hexacorallia</taxon>
        <taxon>Scleractinia</taxon>
        <taxon>Astrocoeniina</taxon>
        <taxon>Pocilloporidae</taxon>
        <taxon>Pocillopora</taxon>
    </lineage>
</organism>
<dbReference type="AlphaFoldDB" id="A0A3M6U9C8"/>
<accession>A0A3M6U9C8</accession>
<keyword evidence="2" id="KW-1185">Reference proteome</keyword>